<dbReference type="AlphaFoldDB" id="A0A8S3CG00"/>
<accession>A0A8S3CG00</accession>
<evidence type="ECO:0000313" key="2">
    <source>
        <dbReference type="Proteomes" id="UP000676336"/>
    </source>
</evidence>
<protein>
    <submittedName>
        <fullName evidence="1">Uncharacterized protein</fullName>
    </submittedName>
</protein>
<gene>
    <name evidence="1" type="ORF">SMN809_LOCUS51286</name>
</gene>
<comment type="caution">
    <text evidence="1">The sequence shown here is derived from an EMBL/GenBank/DDBJ whole genome shotgun (WGS) entry which is preliminary data.</text>
</comment>
<reference evidence="1" key="1">
    <citation type="submission" date="2021-02" db="EMBL/GenBank/DDBJ databases">
        <authorList>
            <person name="Nowell W R."/>
        </authorList>
    </citation>
    <scope>NUCLEOTIDE SEQUENCE</scope>
</reference>
<sequence>MAQLQTSQLECQILKNEGEIEGADKIRKRL</sequence>
<evidence type="ECO:0000313" key="1">
    <source>
        <dbReference type="EMBL" id="CAF4891348.1"/>
    </source>
</evidence>
<feature type="non-terminal residue" evidence="1">
    <location>
        <position position="30"/>
    </location>
</feature>
<proteinExistence type="predicted"/>
<organism evidence="1 2">
    <name type="scientific">Rotaria magnacalcarata</name>
    <dbReference type="NCBI Taxonomy" id="392030"/>
    <lineage>
        <taxon>Eukaryota</taxon>
        <taxon>Metazoa</taxon>
        <taxon>Spiralia</taxon>
        <taxon>Gnathifera</taxon>
        <taxon>Rotifera</taxon>
        <taxon>Eurotatoria</taxon>
        <taxon>Bdelloidea</taxon>
        <taxon>Philodinida</taxon>
        <taxon>Philodinidae</taxon>
        <taxon>Rotaria</taxon>
    </lineage>
</organism>
<dbReference type="EMBL" id="CAJOBI010171628">
    <property type="protein sequence ID" value="CAF4891348.1"/>
    <property type="molecule type" value="Genomic_DNA"/>
</dbReference>
<dbReference type="Proteomes" id="UP000676336">
    <property type="component" value="Unassembled WGS sequence"/>
</dbReference>
<name>A0A8S3CG00_9BILA</name>